<accession>A0A1F4XNQ6</accession>
<proteinExistence type="predicted"/>
<reference evidence="1 2" key="1">
    <citation type="journal article" date="2016" name="Nat. Commun.">
        <title>Thousands of microbial genomes shed light on interconnected biogeochemical processes in an aquifer system.</title>
        <authorList>
            <person name="Anantharaman K."/>
            <person name="Brown C.T."/>
            <person name="Hug L.A."/>
            <person name="Sharon I."/>
            <person name="Castelle C.J."/>
            <person name="Probst A.J."/>
            <person name="Thomas B.C."/>
            <person name="Singh A."/>
            <person name="Wilkins M.J."/>
            <person name="Karaoz U."/>
            <person name="Brodie E.L."/>
            <person name="Williams K.H."/>
            <person name="Hubbard S.S."/>
            <person name="Banfield J.F."/>
        </authorList>
    </citation>
    <scope>NUCLEOTIDE SEQUENCE [LARGE SCALE GENOMIC DNA]</scope>
</reference>
<comment type="caution">
    <text evidence="1">The sequence shown here is derived from an EMBL/GenBank/DDBJ whole genome shotgun (WGS) entry which is preliminary data.</text>
</comment>
<protein>
    <submittedName>
        <fullName evidence="1">Uncharacterized protein</fullName>
    </submittedName>
</protein>
<name>A0A1F4XNQ6_9BACT</name>
<dbReference type="AlphaFoldDB" id="A0A1F4XNQ6"/>
<gene>
    <name evidence="1" type="ORF">A3D68_00420</name>
</gene>
<evidence type="ECO:0000313" key="1">
    <source>
        <dbReference type="EMBL" id="OGC83319.1"/>
    </source>
</evidence>
<evidence type="ECO:0000313" key="2">
    <source>
        <dbReference type="Proteomes" id="UP000177564"/>
    </source>
</evidence>
<dbReference type="Proteomes" id="UP000177564">
    <property type="component" value="Unassembled WGS sequence"/>
</dbReference>
<sequence length="85" mass="8053">MPGFVEAGGTRGAIGAEPGAVVGRWPAGPAAALREAFSAARADIFSCASTNLSVGVGRAAGLAAGFDIGVLAITGLLSAPAGAVD</sequence>
<organism evidence="1 2">
    <name type="scientific">Candidatus Adlerbacteria bacterium RIFCSPHIGHO2_02_FULL_52_17</name>
    <dbReference type="NCBI Taxonomy" id="1797240"/>
    <lineage>
        <taxon>Bacteria</taxon>
        <taxon>Candidatus Adleribacteriota</taxon>
    </lineage>
</organism>
<dbReference type="EMBL" id="MEWU01000023">
    <property type="protein sequence ID" value="OGC83319.1"/>
    <property type="molecule type" value="Genomic_DNA"/>
</dbReference>